<evidence type="ECO:0000256" key="1">
    <source>
        <dbReference type="ARBA" id="ARBA00004196"/>
    </source>
</evidence>
<dbReference type="PANTHER" id="PTHR30036:SF7">
    <property type="entry name" value="ABC TRANSPORTER PERIPLASMIC-BINDING PROTEIN YPHF"/>
    <property type="match status" value="1"/>
</dbReference>
<comment type="subcellular location">
    <subcellularLocation>
        <location evidence="1">Cell envelope</location>
    </subcellularLocation>
</comment>
<dbReference type="Proteomes" id="UP000649604">
    <property type="component" value="Unassembled WGS sequence"/>
</dbReference>
<feature type="domain" description="Periplasmic binding protein" evidence="4">
    <location>
        <begin position="40"/>
        <end position="303"/>
    </location>
</feature>
<dbReference type="EMBL" id="WJJP01000745">
    <property type="protein sequence ID" value="MBD3327486.1"/>
    <property type="molecule type" value="Genomic_DNA"/>
</dbReference>
<organism evidence="5 6">
    <name type="scientific">candidate division KSB3 bacterium</name>
    <dbReference type="NCBI Taxonomy" id="2044937"/>
    <lineage>
        <taxon>Bacteria</taxon>
        <taxon>candidate division KSB3</taxon>
    </lineage>
</organism>
<comment type="similarity">
    <text evidence="2">Belongs to the bacterial solute-binding protein 2 family.</text>
</comment>
<proteinExistence type="inferred from homology"/>
<keyword evidence="3" id="KW-0732">Signal</keyword>
<reference evidence="5" key="1">
    <citation type="submission" date="2019-11" db="EMBL/GenBank/DDBJ databases">
        <title>Microbial mats filling the niche in hypersaline microbial mats.</title>
        <authorList>
            <person name="Wong H.L."/>
            <person name="Macleod F.I."/>
            <person name="White R.A. III"/>
            <person name="Burns B.P."/>
        </authorList>
    </citation>
    <scope>NUCLEOTIDE SEQUENCE</scope>
    <source>
        <strain evidence="5">Rbin_158</strain>
    </source>
</reference>
<dbReference type="SUPFAM" id="SSF53822">
    <property type="entry name" value="Periplasmic binding protein-like I"/>
    <property type="match status" value="1"/>
</dbReference>
<dbReference type="InterPro" id="IPR025997">
    <property type="entry name" value="SBP_2_dom"/>
</dbReference>
<dbReference type="GO" id="GO:0030246">
    <property type="term" value="F:carbohydrate binding"/>
    <property type="evidence" value="ECO:0007669"/>
    <property type="project" value="TreeGrafter"/>
</dbReference>
<evidence type="ECO:0000313" key="6">
    <source>
        <dbReference type="Proteomes" id="UP000649604"/>
    </source>
</evidence>
<feature type="chain" id="PRO_5038956525" evidence="3">
    <location>
        <begin position="27"/>
        <end position="345"/>
    </location>
</feature>
<protein>
    <submittedName>
        <fullName evidence="5">Substrate-binding domain-containing protein</fullName>
    </submittedName>
</protein>
<evidence type="ECO:0000256" key="2">
    <source>
        <dbReference type="ARBA" id="ARBA00007639"/>
    </source>
</evidence>
<dbReference type="PANTHER" id="PTHR30036">
    <property type="entry name" value="D-XYLOSE-BINDING PERIPLASMIC PROTEIN"/>
    <property type="match status" value="1"/>
</dbReference>
<gene>
    <name evidence="5" type="ORF">GF339_23075</name>
</gene>
<dbReference type="Pfam" id="PF13407">
    <property type="entry name" value="Peripla_BP_4"/>
    <property type="match status" value="1"/>
</dbReference>
<name>A0A9D5K0Q2_9BACT</name>
<feature type="signal peptide" evidence="3">
    <location>
        <begin position="1"/>
        <end position="26"/>
    </location>
</feature>
<evidence type="ECO:0000259" key="4">
    <source>
        <dbReference type="Pfam" id="PF13407"/>
    </source>
</evidence>
<accession>A0A9D5K0Q2</accession>
<dbReference type="AlphaFoldDB" id="A0A9D5K0Q2"/>
<sequence>MTRRMFAIMTVALMLMSVGSVSQVRAEDPVTVAFISNGPYQFWTYAAAGIAQLEEDYNIEVEFFKPPQAMLEEQKRFIETMLAKGIDGVAISVIDPDNMTPFLNEVAEQVPLVCFDSDAPDSNRLAYVGMSNYAAGRMAGETIMELLPDGGDFIIIVGRLDAQNAIERRQGIIDELRGLPYQSSYPGEMTPAEPNIECGKWTLIDTRTDGGDESRAKSNAEDVLIKYPDLDLLLGMWSYSTPAIISAVRDADMLGKIHIVAFDQETEVLQAIRDGYVYATMAQDPYTYGYRSCEIIYQIVKGEDPGIPEDGLVDVPAVKVTQENVDAFQEKLESQLKAGEFFEQR</sequence>
<dbReference type="CDD" id="cd06314">
    <property type="entry name" value="PBP1_tmGBP"/>
    <property type="match status" value="1"/>
</dbReference>
<dbReference type="InterPro" id="IPR028082">
    <property type="entry name" value="Peripla_BP_I"/>
</dbReference>
<comment type="caution">
    <text evidence="5">The sequence shown here is derived from an EMBL/GenBank/DDBJ whole genome shotgun (WGS) entry which is preliminary data.</text>
</comment>
<evidence type="ECO:0000313" key="5">
    <source>
        <dbReference type="EMBL" id="MBD3327486.1"/>
    </source>
</evidence>
<dbReference type="GO" id="GO:0030288">
    <property type="term" value="C:outer membrane-bounded periplasmic space"/>
    <property type="evidence" value="ECO:0007669"/>
    <property type="project" value="TreeGrafter"/>
</dbReference>
<dbReference type="InterPro" id="IPR050555">
    <property type="entry name" value="Bact_Solute-Bind_Prot2"/>
</dbReference>
<evidence type="ECO:0000256" key="3">
    <source>
        <dbReference type="SAM" id="SignalP"/>
    </source>
</evidence>
<dbReference type="Gene3D" id="3.40.50.2300">
    <property type="match status" value="2"/>
</dbReference>